<dbReference type="InterPro" id="IPR010718">
    <property type="entry name" value="DUF1294"/>
</dbReference>
<dbReference type="Pfam" id="PF06961">
    <property type="entry name" value="DUF1294"/>
    <property type="match status" value="1"/>
</dbReference>
<keyword evidence="1" id="KW-0472">Membrane</keyword>
<evidence type="ECO:0000256" key="1">
    <source>
        <dbReference type="SAM" id="Phobius"/>
    </source>
</evidence>
<accession>A0A380TXT5</accession>
<name>A0A380TXT5_9PAST</name>
<dbReference type="EMBL" id="UFRQ01000003">
    <property type="protein sequence ID" value="SUT93045.1"/>
    <property type="molecule type" value="Genomic_DNA"/>
</dbReference>
<organism evidence="2 3">
    <name type="scientific">[Actinobacillus] rossii</name>
    <dbReference type="NCBI Taxonomy" id="123820"/>
    <lineage>
        <taxon>Bacteria</taxon>
        <taxon>Pseudomonadati</taxon>
        <taxon>Pseudomonadota</taxon>
        <taxon>Gammaproteobacteria</taxon>
        <taxon>Pasteurellales</taxon>
        <taxon>Pasteurellaceae</taxon>
    </lineage>
</organism>
<feature type="transmembrane region" description="Helical" evidence="1">
    <location>
        <begin position="35"/>
        <end position="56"/>
    </location>
</feature>
<evidence type="ECO:0000313" key="3">
    <source>
        <dbReference type="Proteomes" id="UP000254649"/>
    </source>
</evidence>
<proteinExistence type="predicted"/>
<dbReference type="Proteomes" id="UP000254649">
    <property type="component" value="Unassembled WGS sequence"/>
</dbReference>
<dbReference type="AlphaFoldDB" id="A0A380TXT5"/>
<keyword evidence="1" id="KW-0812">Transmembrane</keyword>
<feature type="transmembrane region" description="Helical" evidence="1">
    <location>
        <begin position="6"/>
        <end position="23"/>
    </location>
</feature>
<sequence>MFFGILASYLAAVNIAAYFLMRTDKKRAINKEWRIEEYVLLTVCFMGGFIGTHVAMERYRHKTQHWQFRIAVIVSAVIFLVILPMIFFMRMSE</sequence>
<dbReference type="OrthoDB" id="72963at2"/>
<gene>
    <name evidence="2" type="ORF">NCTC10801_01870</name>
</gene>
<protein>
    <submittedName>
        <fullName evidence="2">Protein of uncharacterized function (DUF1294)</fullName>
    </submittedName>
</protein>
<keyword evidence="3" id="KW-1185">Reference proteome</keyword>
<keyword evidence="1" id="KW-1133">Transmembrane helix</keyword>
<evidence type="ECO:0000313" key="2">
    <source>
        <dbReference type="EMBL" id="SUT93045.1"/>
    </source>
</evidence>
<feature type="transmembrane region" description="Helical" evidence="1">
    <location>
        <begin position="68"/>
        <end position="89"/>
    </location>
</feature>
<reference evidence="2 3" key="1">
    <citation type="submission" date="2018-06" db="EMBL/GenBank/DDBJ databases">
        <authorList>
            <consortium name="Pathogen Informatics"/>
            <person name="Doyle S."/>
        </authorList>
    </citation>
    <scope>NUCLEOTIDE SEQUENCE [LARGE SCALE GENOMIC DNA]</scope>
    <source>
        <strain evidence="2 3">NCTC10801</strain>
    </source>
</reference>